<feature type="repeat" description="ANK" evidence="1">
    <location>
        <begin position="380"/>
        <end position="412"/>
    </location>
</feature>
<dbReference type="PROSITE" id="PS50088">
    <property type="entry name" value="ANK_REPEAT"/>
    <property type="match status" value="1"/>
</dbReference>
<gene>
    <name evidence="2" type="ORF">BU16DRAFT_342368</name>
</gene>
<evidence type="ECO:0000256" key="1">
    <source>
        <dbReference type="PROSITE-ProRule" id="PRU00023"/>
    </source>
</evidence>
<keyword evidence="1" id="KW-0040">ANK repeat</keyword>
<reference evidence="2" key="1">
    <citation type="journal article" date="2020" name="Stud. Mycol.">
        <title>101 Dothideomycetes genomes: a test case for predicting lifestyles and emergence of pathogens.</title>
        <authorList>
            <person name="Haridas S."/>
            <person name="Albert R."/>
            <person name="Binder M."/>
            <person name="Bloem J."/>
            <person name="Labutti K."/>
            <person name="Salamov A."/>
            <person name="Andreopoulos B."/>
            <person name="Baker S."/>
            <person name="Barry K."/>
            <person name="Bills G."/>
            <person name="Bluhm B."/>
            <person name="Cannon C."/>
            <person name="Castanera R."/>
            <person name="Culley D."/>
            <person name="Daum C."/>
            <person name="Ezra D."/>
            <person name="Gonzalez J."/>
            <person name="Henrissat B."/>
            <person name="Kuo A."/>
            <person name="Liang C."/>
            <person name="Lipzen A."/>
            <person name="Lutzoni F."/>
            <person name="Magnuson J."/>
            <person name="Mondo S."/>
            <person name="Nolan M."/>
            <person name="Ohm R."/>
            <person name="Pangilinan J."/>
            <person name="Park H.-J."/>
            <person name="Ramirez L."/>
            <person name="Alfaro M."/>
            <person name="Sun H."/>
            <person name="Tritt A."/>
            <person name="Yoshinaga Y."/>
            <person name="Zwiers L.-H."/>
            <person name="Turgeon B."/>
            <person name="Goodwin S."/>
            <person name="Spatafora J."/>
            <person name="Crous P."/>
            <person name="Grigoriev I."/>
        </authorList>
    </citation>
    <scope>NUCLEOTIDE SEQUENCE</scope>
    <source>
        <strain evidence="2">CBS 269.34</strain>
    </source>
</reference>
<protein>
    <submittedName>
        <fullName evidence="2">Uncharacterized protein</fullName>
    </submittedName>
</protein>
<dbReference type="Gene3D" id="1.20.120.1020">
    <property type="entry name" value="Prion-inhibition and propagation, HeLo domain"/>
    <property type="match status" value="1"/>
</dbReference>
<dbReference type="OrthoDB" id="3798157at2759"/>
<dbReference type="AlphaFoldDB" id="A0A6A6QWK6"/>
<dbReference type="EMBL" id="MU004187">
    <property type="protein sequence ID" value="KAF2496815.1"/>
    <property type="molecule type" value="Genomic_DNA"/>
</dbReference>
<dbReference type="InterPro" id="IPR002110">
    <property type="entry name" value="Ankyrin_rpt"/>
</dbReference>
<keyword evidence="3" id="KW-1185">Reference proteome</keyword>
<accession>A0A6A6QWK6</accession>
<evidence type="ECO:0000313" key="2">
    <source>
        <dbReference type="EMBL" id="KAF2496815.1"/>
    </source>
</evidence>
<evidence type="ECO:0000313" key="3">
    <source>
        <dbReference type="Proteomes" id="UP000799750"/>
    </source>
</evidence>
<dbReference type="SUPFAM" id="SSF48403">
    <property type="entry name" value="Ankyrin repeat"/>
    <property type="match status" value="1"/>
</dbReference>
<organism evidence="2 3">
    <name type="scientific">Lophium mytilinum</name>
    <dbReference type="NCBI Taxonomy" id="390894"/>
    <lineage>
        <taxon>Eukaryota</taxon>
        <taxon>Fungi</taxon>
        <taxon>Dikarya</taxon>
        <taxon>Ascomycota</taxon>
        <taxon>Pezizomycotina</taxon>
        <taxon>Dothideomycetes</taxon>
        <taxon>Pleosporomycetidae</taxon>
        <taxon>Mytilinidiales</taxon>
        <taxon>Mytilinidiaceae</taxon>
        <taxon>Lophium</taxon>
    </lineage>
</organism>
<name>A0A6A6QWK6_9PEZI</name>
<dbReference type="InterPro" id="IPR036770">
    <property type="entry name" value="Ankyrin_rpt-contain_sf"/>
</dbReference>
<dbReference type="Gene3D" id="1.25.40.20">
    <property type="entry name" value="Ankyrin repeat-containing domain"/>
    <property type="match status" value="1"/>
</dbReference>
<dbReference type="Proteomes" id="UP000799750">
    <property type="component" value="Unassembled WGS sequence"/>
</dbReference>
<proteinExistence type="predicted"/>
<dbReference type="InterPro" id="IPR038305">
    <property type="entry name" value="HeLo_sf"/>
</dbReference>
<sequence>MADPLSVTVGILALIGAAGKTVQGLEKAWELRHIDEDFMGLSNQVTGLKTQLYAVKSSLQLFESKDFSHHWLRDSVRDTTILCGQAESVLAEIDKFVQDITSKSRRRLGAAVENKPSKKRWIRRKPTLIRLSAKVTPIVNSLTVAAGVLRAIASDEKINKIDLKVTFLAVQKIEMLRNASKTATTIESAMPLENQLEVSIRQATEPSETRMGCPGQASRRSSIDSFHSAVSSSSESTPRSLSSIVSISGTMGDATCEPFCPCQCHVSSQVRTPQWAKHILGTMTFHGNGSIFLNRRPCNKSCGRSGPTSIQFSYFAPAWTLLTSLNIFVKAQSIHGFNIRMPRVIPYSATVWSIIELGNLPTLKEMVSRNAISPYDVSPSGMSLLQCAAMKGQNDIYEYLLFLKADPDFRDGTGNLELIERSAA</sequence>